<dbReference type="STRING" id="585531.HMPREF0063_12337"/>
<keyword evidence="1" id="KW-0732">Signal</keyword>
<name>E2SD25_9ACTN</name>
<keyword evidence="3" id="KW-1185">Reference proteome</keyword>
<feature type="chain" id="PRO_5039174871" description="DUF4352 domain-containing protein" evidence="1">
    <location>
        <begin position="18"/>
        <end position="191"/>
    </location>
</feature>
<evidence type="ECO:0000256" key="1">
    <source>
        <dbReference type="SAM" id="SignalP"/>
    </source>
</evidence>
<accession>E2SD25</accession>
<proteinExistence type="predicted"/>
<dbReference type="eggNOG" id="ENOG502ZD91">
    <property type="taxonomic scope" value="Bacteria"/>
</dbReference>
<dbReference type="PROSITE" id="PS51257">
    <property type="entry name" value="PROKAR_LIPOPROTEIN"/>
    <property type="match status" value="1"/>
</dbReference>
<dbReference type="EMBL" id="ACLF03000006">
    <property type="protein sequence ID" value="EFQ83128.1"/>
    <property type="molecule type" value="Genomic_DNA"/>
</dbReference>
<dbReference type="AlphaFoldDB" id="E2SD25"/>
<evidence type="ECO:0000313" key="3">
    <source>
        <dbReference type="Proteomes" id="UP000003111"/>
    </source>
</evidence>
<sequence>MRTAAAAVSVALVTLLAACGGGDEEPEPRASVPAGFDLPAGVEITPGGTQLTEDEPATVVYQVGDGAASAVTVTVSAVRRGAIEDFRFFSLDEAALQSTPFYVDLTVVNEGPAGLGGVALPIFARDDKNVLLPPNEVVGQFAPCPNGTLPESFLPDSEATLCLVYLVAAGNALVSVDLQPGSSADAIRWSP</sequence>
<evidence type="ECO:0000313" key="2">
    <source>
        <dbReference type="EMBL" id="EFQ83128.1"/>
    </source>
</evidence>
<reference evidence="2" key="1">
    <citation type="submission" date="2010-08" db="EMBL/GenBank/DDBJ databases">
        <authorList>
            <person name="Muzny D."/>
            <person name="Qin X."/>
            <person name="Buhay C."/>
            <person name="Dugan-Rocha S."/>
            <person name="Ding Y."/>
            <person name="Chen G."/>
            <person name="Hawes A."/>
            <person name="Holder M."/>
            <person name="Jhangiani S."/>
            <person name="Johnson A."/>
            <person name="Khan Z."/>
            <person name="Li Z."/>
            <person name="Liu W."/>
            <person name="Liu X."/>
            <person name="Perez L."/>
            <person name="Shen H."/>
            <person name="Wang Q."/>
            <person name="Watt J."/>
            <person name="Xi L."/>
            <person name="Xin Y."/>
            <person name="Zhou J."/>
            <person name="Deng J."/>
            <person name="Jiang H."/>
            <person name="Liu Y."/>
            <person name="Qu J."/>
            <person name="Song X.-Z."/>
            <person name="Zhang L."/>
            <person name="Villasana D."/>
            <person name="Johnson A."/>
            <person name="Liu J."/>
            <person name="Liyanage D."/>
            <person name="Lorensuhewa L."/>
            <person name="Robinson T."/>
            <person name="Song A."/>
            <person name="Song B.-B."/>
            <person name="Dinh H."/>
            <person name="Thornton R."/>
            <person name="Coyle M."/>
            <person name="Francisco L."/>
            <person name="Jackson L."/>
            <person name="Javaid M."/>
            <person name="Korchina V."/>
            <person name="Kovar C."/>
            <person name="Mata R."/>
            <person name="Mathew T."/>
            <person name="Ngo R."/>
            <person name="Nguyen L."/>
            <person name="Nguyen N."/>
            <person name="Okwuonu G."/>
            <person name="Ongeri F."/>
            <person name="Pham C."/>
            <person name="Simmons D."/>
            <person name="Wilczek-Boney K."/>
            <person name="Hale W."/>
            <person name="Jakkamsetti A."/>
            <person name="Pham P."/>
            <person name="Ruth R."/>
            <person name="San Lucas F."/>
            <person name="Warren J."/>
            <person name="Zhang J."/>
            <person name="Zhao Z."/>
            <person name="Zhou C."/>
            <person name="Zhu D."/>
            <person name="Lee S."/>
            <person name="Bess C."/>
            <person name="Blankenburg K."/>
            <person name="Forbes L."/>
            <person name="Fu Q."/>
            <person name="Gubbala S."/>
            <person name="Hirani K."/>
            <person name="Jayaseelan J.C."/>
            <person name="Lara F."/>
            <person name="Munidasa M."/>
            <person name="Palculict T."/>
            <person name="Patil S."/>
            <person name="Pu L.-L."/>
            <person name="Saada N."/>
            <person name="Tang L."/>
            <person name="Weissenberger G."/>
            <person name="Zhu Y."/>
            <person name="Hemphill L."/>
            <person name="Shang Y."/>
            <person name="Youmans B."/>
            <person name="Ayvaz T."/>
            <person name="Ross M."/>
            <person name="Santibanez J."/>
            <person name="Aqrawi P."/>
            <person name="Gross S."/>
            <person name="Joshi V."/>
            <person name="Fowler G."/>
            <person name="Nazareth L."/>
            <person name="Reid J."/>
            <person name="Worley K."/>
            <person name="Petrosino J."/>
            <person name="Highlander S."/>
            <person name="Gibbs R."/>
        </authorList>
    </citation>
    <scope>NUCLEOTIDE SEQUENCE [LARGE SCALE GENOMIC DNA]</scope>
    <source>
        <strain evidence="2">DSM 15272</strain>
    </source>
</reference>
<dbReference type="Proteomes" id="UP000003111">
    <property type="component" value="Unassembled WGS sequence"/>
</dbReference>
<evidence type="ECO:0008006" key="4">
    <source>
        <dbReference type="Google" id="ProtNLM"/>
    </source>
</evidence>
<feature type="signal peptide" evidence="1">
    <location>
        <begin position="1"/>
        <end position="17"/>
    </location>
</feature>
<dbReference type="HOGENOM" id="CLU_1418841_0_0_11"/>
<organism evidence="2 3">
    <name type="scientific">Aeromicrobium marinum DSM 15272</name>
    <dbReference type="NCBI Taxonomy" id="585531"/>
    <lineage>
        <taxon>Bacteria</taxon>
        <taxon>Bacillati</taxon>
        <taxon>Actinomycetota</taxon>
        <taxon>Actinomycetes</taxon>
        <taxon>Propionibacteriales</taxon>
        <taxon>Nocardioidaceae</taxon>
        <taxon>Aeromicrobium</taxon>
    </lineage>
</organism>
<protein>
    <recommendedName>
        <fullName evidence="4">DUF4352 domain-containing protein</fullName>
    </recommendedName>
</protein>
<gene>
    <name evidence="2" type="ORF">HMPREF0063_12337</name>
</gene>
<comment type="caution">
    <text evidence="2">The sequence shown here is derived from an EMBL/GenBank/DDBJ whole genome shotgun (WGS) entry which is preliminary data.</text>
</comment>